<dbReference type="Gramene" id="EER99405">
    <property type="protein sequence ID" value="EER99405"/>
    <property type="gene ID" value="SORBI_3002G307900"/>
</dbReference>
<feature type="domain" description="Plant heme peroxidase family profile" evidence="19">
    <location>
        <begin position="60"/>
        <end position="360"/>
    </location>
</feature>
<evidence type="ECO:0000256" key="17">
    <source>
        <dbReference type="PIRSR" id="PIRSR600823-5"/>
    </source>
</evidence>
<dbReference type="PROSITE" id="PS50873">
    <property type="entry name" value="PEROXIDASE_4"/>
    <property type="match status" value="1"/>
</dbReference>
<evidence type="ECO:0000256" key="4">
    <source>
        <dbReference type="ARBA" id="ARBA00022559"/>
    </source>
</evidence>
<evidence type="ECO:0000256" key="11">
    <source>
        <dbReference type="ARBA" id="ARBA00023283"/>
    </source>
</evidence>
<protein>
    <recommendedName>
        <fullName evidence="18">Peroxidase</fullName>
        <ecNumber evidence="18">1.11.1.7</ecNumber>
    </recommendedName>
</protein>
<evidence type="ECO:0000313" key="20">
    <source>
        <dbReference type="EMBL" id="KAG0544990.1"/>
    </source>
</evidence>
<keyword evidence="7 15" id="KW-0106">Calcium</keyword>
<dbReference type="EMBL" id="CM027681">
    <property type="protein sequence ID" value="KAG0544990.1"/>
    <property type="molecule type" value="Genomic_DNA"/>
</dbReference>
<feature type="disulfide bond" evidence="17">
    <location>
        <begin position="235"/>
        <end position="267"/>
    </location>
</feature>
<evidence type="ECO:0000256" key="14">
    <source>
        <dbReference type="PIRSR" id="PIRSR600823-2"/>
    </source>
</evidence>
<evidence type="ECO:0000256" key="10">
    <source>
        <dbReference type="ARBA" id="ARBA00023157"/>
    </source>
</evidence>
<evidence type="ECO:0000256" key="18">
    <source>
        <dbReference type="RuleBase" id="RU362060"/>
    </source>
</evidence>
<feature type="binding site" evidence="15">
    <location>
        <position position="287"/>
    </location>
    <ligand>
        <name>Ca(2+)</name>
        <dbReference type="ChEBI" id="CHEBI:29108"/>
        <label>2</label>
    </ligand>
</feature>
<feature type="chain" id="PRO_5038162181" description="Peroxidase" evidence="18">
    <location>
        <begin position="26"/>
        <end position="361"/>
    </location>
</feature>
<evidence type="ECO:0000256" key="12">
    <source>
        <dbReference type="ARBA" id="ARBA00023324"/>
    </source>
</evidence>
<feature type="binding site" description="axial binding residue" evidence="15">
    <location>
        <position position="228"/>
    </location>
    <ligand>
        <name>heme b</name>
        <dbReference type="ChEBI" id="CHEBI:60344"/>
    </ligand>
    <ligandPart>
        <name>Fe</name>
        <dbReference type="ChEBI" id="CHEBI:18248"/>
    </ligandPart>
</feature>
<evidence type="ECO:0000256" key="7">
    <source>
        <dbReference type="ARBA" id="ARBA00022837"/>
    </source>
</evidence>
<reference evidence="20" key="1">
    <citation type="journal article" date="2019" name="BMC Genomics">
        <title>A new reference genome for Sorghum bicolor reveals high levels of sequence similarity between sweet and grain genotypes: implications for the genetics of sugar metabolism.</title>
        <authorList>
            <person name="Cooper E.A."/>
            <person name="Brenton Z.W."/>
            <person name="Flinn B.S."/>
            <person name="Jenkins J."/>
            <person name="Shu S."/>
            <person name="Flowers D."/>
            <person name="Luo F."/>
            <person name="Wang Y."/>
            <person name="Xia P."/>
            <person name="Barry K."/>
            <person name="Daum C."/>
            <person name="Lipzen A."/>
            <person name="Yoshinaga Y."/>
            <person name="Schmutz J."/>
            <person name="Saski C."/>
            <person name="Vermerris W."/>
            <person name="Kresovich S."/>
        </authorList>
    </citation>
    <scope>NUCLEOTIDE SEQUENCE</scope>
</reference>
<comment type="subcellular location">
    <subcellularLocation>
        <location evidence="2 18">Secreted</location>
    </subcellularLocation>
</comment>
<dbReference type="InterPro" id="IPR010255">
    <property type="entry name" value="Haem_peroxidase_sf"/>
</dbReference>
<comment type="cofactor">
    <cofactor evidence="15 18">
        <name>Ca(2+)</name>
        <dbReference type="ChEBI" id="CHEBI:29108"/>
    </cofactor>
    <text evidence="15 18">Binds 2 calcium ions per subunit.</text>
</comment>
<dbReference type="GO" id="GO:0005576">
    <property type="term" value="C:extracellular region"/>
    <property type="evidence" value="ECO:0007669"/>
    <property type="project" value="UniProtKB-SubCell"/>
</dbReference>
<keyword evidence="18" id="KW-0964">Secreted</keyword>
<dbReference type="SUPFAM" id="SSF48113">
    <property type="entry name" value="Heme-dependent peroxidases"/>
    <property type="match status" value="1"/>
</dbReference>
<keyword evidence="8 18" id="KW-0560">Oxidoreductase</keyword>
<proteinExistence type="inferred from homology"/>
<feature type="disulfide bond" evidence="17">
    <location>
        <begin position="153"/>
        <end position="356"/>
    </location>
</feature>
<dbReference type="OMA" id="TSCGHGE"/>
<comment type="function">
    <text evidence="18">Removal of H(2)O(2), oxidation of toxic reductants, biosynthesis and degradation of lignin, suberization, auxin catabolism, response to environmental stresses such as wounding, pathogen attack and oxidative stress.</text>
</comment>
<feature type="signal peptide" evidence="18">
    <location>
        <begin position="1"/>
        <end position="25"/>
    </location>
</feature>
<comment type="similarity">
    <text evidence="18">Belongs to the peroxidase family. Classical plant (class III) peroxidase subfamily.</text>
</comment>
<dbReference type="AlphaFoldDB" id="A0A921UVG5"/>
<evidence type="ECO:0000256" key="9">
    <source>
        <dbReference type="ARBA" id="ARBA00023004"/>
    </source>
</evidence>
<dbReference type="Pfam" id="PF00141">
    <property type="entry name" value="peroxidase"/>
    <property type="match status" value="1"/>
</dbReference>
<dbReference type="InterPro" id="IPR000823">
    <property type="entry name" value="Peroxidase_pln"/>
</dbReference>
<dbReference type="PRINTS" id="PR00461">
    <property type="entry name" value="PLPEROXIDASE"/>
</dbReference>
<feature type="binding site" evidence="15">
    <location>
        <position position="282"/>
    </location>
    <ligand>
        <name>Ca(2+)</name>
        <dbReference type="ChEBI" id="CHEBI:29108"/>
        <label>2</label>
    </ligand>
</feature>
<dbReference type="GO" id="GO:0046872">
    <property type="term" value="F:metal ion binding"/>
    <property type="evidence" value="ECO:0007669"/>
    <property type="project" value="UniProtKB-UniRule"/>
</dbReference>
<dbReference type="InterPro" id="IPR002016">
    <property type="entry name" value="Haem_peroxidase"/>
</dbReference>
<dbReference type="FunFam" id="1.10.420.10:FF:000001">
    <property type="entry name" value="Peroxidase"/>
    <property type="match status" value="1"/>
</dbReference>
<dbReference type="Gene3D" id="1.10.420.10">
    <property type="entry name" value="Peroxidase, domain 2"/>
    <property type="match status" value="1"/>
</dbReference>
<evidence type="ECO:0000256" key="13">
    <source>
        <dbReference type="PIRSR" id="PIRSR600823-1"/>
    </source>
</evidence>
<dbReference type="Proteomes" id="UP000807115">
    <property type="component" value="Chromosome 2"/>
</dbReference>
<keyword evidence="18" id="KW-0732">Signal</keyword>
<dbReference type="Gene3D" id="1.10.520.10">
    <property type="match status" value="1"/>
</dbReference>
<dbReference type="GO" id="GO:0042744">
    <property type="term" value="P:hydrogen peroxide catabolic process"/>
    <property type="evidence" value="ECO:0007669"/>
    <property type="project" value="UniProtKB-KW"/>
</dbReference>
<keyword evidence="9 15" id="KW-0408">Iron</keyword>
<dbReference type="GO" id="GO:0006979">
    <property type="term" value="P:response to oxidative stress"/>
    <property type="evidence" value="ECO:0007669"/>
    <property type="project" value="UniProtKB-UniRule"/>
</dbReference>
<feature type="binding site" evidence="15">
    <location>
        <position position="107"/>
    </location>
    <ligand>
        <name>Ca(2+)</name>
        <dbReference type="ChEBI" id="CHEBI:29108"/>
        <label>1</label>
    </ligand>
</feature>
<reference evidence="20" key="2">
    <citation type="submission" date="2020-10" db="EMBL/GenBank/DDBJ databases">
        <authorList>
            <person name="Cooper E.A."/>
            <person name="Brenton Z.W."/>
            <person name="Flinn B.S."/>
            <person name="Jenkins J."/>
            <person name="Shu S."/>
            <person name="Flowers D."/>
            <person name="Luo F."/>
            <person name="Wang Y."/>
            <person name="Xia P."/>
            <person name="Barry K."/>
            <person name="Daum C."/>
            <person name="Lipzen A."/>
            <person name="Yoshinaga Y."/>
            <person name="Schmutz J."/>
            <person name="Saski C."/>
            <person name="Vermerris W."/>
            <person name="Kresovich S."/>
        </authorList>
    </citation>
    <scope>NUCLEOTIDE SEQUENCE</scope>
</reference>
<keyword evidence="6 15" id="KW-0479">Metal-binding</keyword>
<comment type="similarity">
    <text evidence="3">Belongs to the peroxidase family. Ascorbate peroxidase subfamily.</text>
</comment>
<evidence type="ECO:0000256" key="6">
    <source>
        <dbReference type="ARBA" id="ARBA00022723"/>
    </source>
</evidence>
<name>A0A921UVG5_SORBI</name>
<dbReference type="CDD" id="cd00693">
    <property type="entry name" value="secretory_peroxidase"/>
    <property type="match status" value="1"/>
</dbReference>
<keyword evidence="4 18" id="KW-0575">Peroxidase</keyword>
<evidence type="ECO:0000256" key="1">
    <source>
        <dbReference type="ARBA" id="ARBA00000189"/>
    </source>
</evidence>
<feature type="binding site" evidence="15">
    <location>
        <position position="102"/>
    </location>
    <ligand>
        <name>Ca(2+)</name>
        <dbReference type="ChEBI" id="CHEBI:29108"/>
        <label>1</label>
    </ligand>
</feature>
<feature type="disulfide bond" evidence="17">
    <location>
        <begin position="70"/>
        <end position="147"/>
    </location>
</feature>
<gene>
    <name evidence="20" type="ORF">BDA96_02G323400</name>
</gene>
<keyword evidence="11" id="KW-0873">Pyrrolidone carboxylic acid</keyword>
<sequence>MRTPRAVSSFLSLSGLLLLAVSVAAGSKGYGGDGAAAGSNGSGGQEGSYKVPAYQKPVAGLDERYYEKSCPQMEEIVGRAVMKAVKADETLAASIIRLFFHDFAVGGVDGSILLDVPGHSEKYAQASRTLRGFELIEEIKKELEAKCHATVSCADILTAAARDAVASPAVRGPYWTLNYGRKDRKGYFSANTADRDVPMGGQSVTQLISFFEKNGLNIQDLVALSGAHTIGRATCGAVRPGLCKRRKEGGALLLLDRQYGDFLQRKCRAGGDGEYVELDGETPTAFDNQYYKNLVHGKGLLDTDQKLLADSRTGGFVRSYANQRSQAFVGQFAQSMRRLGEAQVLTGNEGEVRRKCSAVNY</sequence>
<evidence type="ECO:0000256" key="15">
    <source>
        <dbReference type="PIRSR" id="PIRSR600823-3"/>
    </source>
</evidence>
<dbReference type="InterPro" id="IPR019793">
    <property type="entry name" value="Peroxidases_heam-ligand_BS"/>
</dbReference>
<feature type="binding site" evidence="15">
    <location>
        <position position="279"/>
    </location>
    <ligand>
        <name>Ca(2+)</name>
        <dbReference type="ChEBI" id="CHEBI:29108"/>
        <label>2</label>
    </ligand>
</feature>
<feature type="binding site" evidence="15">
    <location>
        <position position="229"/>
    </location>
    <ligand>
        <name>Ca(2+)</name>
        <dbReference type="ChEBI" id="CHEBI:29108"/>
        <label>2</label>
    </ligand>
</feature>
<dbReference type="InterPro" id="IPR033905">
    <property type="entry name" value="Secretory_peroxidase"/>
</dbReference>
<keyword evidence="10 17" id="KW-1015">Disulfide bond</keyword>
<evidence type="ECO:0000259" key="19">
    <source>
        <dbReference type="PROSITE" id="PS50873"/>
    </source>
</evidence>
<feature type="binding site" evidence="15">
    <location>
        <position position="105"/>
    </location>
    <ligand>
        <name>Ca(2+)</name>
        <dbReference type="ChEBI" id="CHEBI:29108"/>
        <label>1</label>
    </ligand>
</feature>
<dbReference type="OrthoDB" id="2113341at2759"/>
<evidence type="ECO:0000256" key="8">
    <source>
        <dbReference type="ARBA" id="ARBA00023002"/>
    </source>
</evidence>
<dbReference type="PANTHER" id="PTHR31388">
    <property type="entry name" value="PEROXIDASE 72-RELATED"/>
    <property type="match status" value="1"/>
</dbReference>
<comment type="catalytic activity">
    <reaction evidence="1 18">
        <text>2 a phenolic donor + H2O2 = 2 a phenolic radical donor + 2 H2O</text>
        <dbReference type="Rhea" id="RHEA:56136"/>
        <dbReference type="ChEBI" id="CHEBI:15377"/>
        <dbReference type="ChEBI" id="CHEBI:16240"/>
        <dbReference type="ChEBI" id="CHEBI:139520"/>
        <dbReference type="ChEBI" id="CHEBI:139521"/>
        <dbReference type="EC" id="1.11.1.7"/>
    </reaction>
</comment>
<dbReference type="KEGG" id="sbi:8080702"/>
<feature type="binding site" evidence="14">
    <location>
        <position position="198"/>
    </location>
    <ligand>
        <name>substrate</name>
    </ligand>
</feature>
<accession>A0A921UVG5</accession>
<feature type="binding site" evidence="15">
    <location>
        <position position="111"/>
    </location>
    <ligand>
        <name>Ca(2+)</name>
        <dbReference type="ChEBI" id="CHEBI:29108"/>
        <label>1</label>
    </ligand>
</feature>
<dbReference type="EC" id="1.11.1.7" evidence="18"/>
<feature type="binding site" evidence="15">
    <location>
        <position position="121"/>
    </location>
    <ligand>
        <name>Ca(2+)</name>
        <dbReference type="ChEBI" id="CHEBI:29108"/>
        <label>1</label>
    </ligand>
</feature>
<dbReference type="GO" id="GO:0140825">
    <property type="term" value="F:lactoperoxidase activity"/>
    <property type="evidence" value="ECO:0007669"/>
    <property type="project" value="UniProtKB-EC"/>
</dbReference>
<feature type="binding site" evidence="15">
    <location>
        <position position="109"/>
    </location>
    <ligand>
        <name>Ca(2+)</name>
        <dbReference type="ChEBI" id="CHEBI:29108"/>
        <label>1</label>
    </ligand>
</feature>
<evidence type="ECO:0000256" key="5">
    <source>
        <dbReference type="ARBA" id="ARBA00022617"/>
    </source>
</evidence>
<comment type="cofactor">
    <cofactor evidence="15 18">
        <name>heme b</name>
        <dbReference type="ChEBI" id="CHEBI:60344"/>
    </cofactor>
    <text evidence="15 18">Binds 1 heme b (iron(II)-protoporphyrin IX) group per subunit.</text>
</comment>
<evidence type="ECO:0000256" key="2">
    <source>
        <dbReference type="ARBA" id="ARBA00004613"/>
    </source>
</evidence>
<dbReference type="PANTHER" id="PTHR31388:SF5">
    <property type="entry name" value="PEROXIDASE"/>
    <property type="match status" value="1"/>
</dbReference>
<dbReference type="PRINTS" id="PR00458">
    <property type="entry name" value="PEROXIDASE"/>
</dbReference>
<evidence type="ECO:0000313" key="21">
    <source>
        <dbReference type="Proteomes" id="UP000807115"/>
    </source>
</evidence>
<keyword evidence="12 18" id="KW-0376">Hydrogen peroxide</keyword>
<dbReference type="GO" id="GO:0020037">
    <property type="term" value="F:heme binding"/>
    <property type="evidence" value="ECO:0007669"/>
    <property type="project" value="UniProtKB-UniRule"/>
</dbReference>
<keyword evidence="5 18" id="KW-0349">Heme</keyword>
<dbReference type="PROSITE" id="PS00435">
    <property type="entry name" value="PEROXIDASE_1"/>
    <property type="match status" value="1"/>
</dbReference>
<organism evidence="20 21">
    <name type="scientific">Sorghum bicolor</name>
    <name type="common">Sorghum</name>
    <name type="synonym">Sorghum vulgare</name>
    <dbReference type="NCBI Taxonomy" id="4558"/>
    <lineage>
        <taxon>Eukaryota</taxon>
        <taxon>Viridiplantae</taxon>
        <taxon>Streptophyta</taxon>
        <taxon>Embryophyta</taxon>
        <taxon>Tracheophyta</taxon>
        <taxon>Spermatophyta</taxon>
        <taxon>Magnoliopsida</taxon>
        <taxon>Liliopsida</taxon>
        <taxon>Poales</taxon>
        <taxon>Poaceae</taxon>
        <taxon>PACMAD clade</taxon>
        <taxon>Panicoideae</taxon>
        <taxon>Andropogonodae</taxon>
        <taxon>Andropogoneae</taxon>
        <taxon>Sorghinae</taxon>
        <taxon>Sorghum</taxon>
    </lineage>
</organism>
<feature type="site" description="Transition state stabilizer" evidence="16">
    <location>
        <position position="97"/>
    </location>
</feature>
<comment type="caution">
    <text evidence="20">The sequence shown here is derived from an EMBL/GenBank/DDBJ whole genome shotgun (WGS) entry which is preliminary data.</text>
</comment>
<feature type="active site" description="Proton acceptor" evidence="13">
    <location>
        <position position="101"/>
    </location>
</feature>
<evidence type="ECO:0000256" key="16">
    <source>
        <dbReference type="PIRSR" id="PIRSR600823-4"/>
    </source>
</evidence>
<evidence type="ECO:0000256" key="3">
    <source>
        <dbReference type="ARBA" id="ARBA00006873"/>
    </source>
</evidence>